<organism evidence="2 3">
    <name type="scientific">Pedobacter xixiisoli</name>
    <dbReference type="NCBI Taxonomy" id="1476464"/>
    <lineage>
        <taxon>Bacteria</taxon>
        <taxon>Pseudomonadati</taxon>
        <taxon>Bacteroidota</taxon>
        <taxon>Sphingobacteriia</taxon>
        <taxon>Sphingobacteriales</taxon>
        <taxon>Sphingobacteriaceae</taxon>
        <taxon>Pedobacter</taxon>
    </lineage>
</organism>
<dbReference type="EMBL" id="OCMT01000003">
    <property type="protein sequence ID" value="SOD18372.1"/>
    <property type="molecule type" value="Genomic_DNA"/>
</dbReference>
<protein>
    <recommendedName>
        <fullName evidence="4">Lipoprotein</fullName>
    </recommendedName>
</protein>
<evidence type="ECO:0000313" key="3">
    <source>
        <dbReference type="Proteomes" id="UP000219281"/>
    </source>
</evidence>
<evidence type="ECO:0000313" key="2">
    <source>
        <dbReference type="EMBL" id="SOD18372.1"/>
    </source>
</evidence>
<evidence type="ECO:0008006" key="4">
    <source>
        <dbReference type="Google" id="ProtNLM"/>
    </source>
</evidence>
<dbReference type="PROSITE" id="PS51257">
    <property type="entry name" value="PROKAR_LIPOPROTEIN"/>
    <property type="match status" value="1"/>
</dbReference>
<feature type="chain" id="PRO_5012108939" description="Lipoprotein" evidence="1">
    <location>
        <begin position="24"/>
        <end position="238"/>
    </location>
</feature>
<proteinExistence type="predicted"/>
<sequence length="238" mass="27030">MMIKHFKHSLCALALFTLISACMGQVKPIGQAPLDLLDIDFGTKITTLYPDKYKSEKWDDYYDIPVGDETRMVQRDTTFINEFSEDQKAVGVEYRQKSSSSGDTLAIAGDQAFSSLSVAVSLDGKIKAIGAEVSEITDKEAKDFIATLTKKYGNHKKLEGEFMTKFTIYEWEAKDRIFRYSTIFNDEKNTLKLEVDKDQGTIKSMDKTPHHDGYFFVINKNFIEDLKTLGTGTFVYIK</sequence>
<keyword evidence="3" id="KW-1185">Reference proteome</keyword>
<dbReference type="Proteomes" id="UP000219281">
    <property type="component" value="Unassembled WGS sequence"/>
</dbReference>
<keyword evidence="1" id="KW-0732">Signal</keyword>
<reference evidence="3" key="1">
    <citation type="submission" date="2017-09" db="EMBL/GenBank/DDBJ databases">
        <authorList>
            <person name="Varghese N."/>
            <person name="Submissions S."/>
        </authorList>
    </citation>
    <scope>NUCLEOTIDE SEQUENCE [LARGE SCALE GENOMIC DNA]</scope>
    <source>
        <strain evidence="3">CGMCC 1.12803</strain>
    </source>
</reference>
<evidence type="ECO:0000256" key="1">
    <source>
        <dbReference type="SAM" id="SignalP"/>
    </source>
</evidence>
<dbReference type="AlphaFoldDB" id="A0A286A905"/>
<accession>A0A286A905</accession>
<feature type="signal peptide" evidence="1">
    <location>
        <begin position="1"/>
        <end position="23"/>
    </location>
</feature>
<gene>
    <name evidence="2" type="ORF">SAMN06297358_2966</name>
</gene>
<name>A0A286A905_9SPHI</name>